<dbReference type="InterPro" id="IPR013762">
    <property type="entry name" value="Integrase-like_cat_sf"/>
</dbReference>
<dbReference type="PANTHER" id="PTHR30349">
    <property type="entry name" value="PHAGE INTEGRASE-RELATED"/>
    <property type="match status" value="1"/>
</dbReference>
<dbReference type="PANTHER" id="PTHR30349:SF87">
    <property type="entry name" value="TRANSPOSASE A"/>
    <property type="match status" value="1"/>
</dbReference>
<organism evidence="4 5">
    <name type="scientific">Mycobacterium kansasii</name>
    <dbReference type="NCBI Taxonomy" id="1768"/>
    <lineage>
        <taxon>Bacteria</taxon>
        <taxon>Bacillati</taxon>
        <taxon>Actinomycetota</taxon>
        <taxon>Actinomycetes</taxon>
        <taxon>Mycobacteriales</taxon>
        <taxon>Mycobacteriaceae</taxon>
        <taxon>Mycobacterium</taxon>
    </lineage>
</organism>
<evidence type="ECO:0000259" key="3">
    <source>
        <dbReference type="PROSITE" id="PS51898"/>
    </source>
</evidence>
<dbReference type="GO" id="GO:0006310">
    <property type="term" value="P:DNA recombination"/>
    <property type="evidence" value="ECO:0007669"/>
    <property type="project" value="UniProtKB-KW"/>
</dbReference>
<comment type="caution">
    <text evidence="4">The sequence shown here is derived from an EMBL/GenBank/DDBJ whole genome shotgun (WGS) entry which is preliminary data.</text>
</comment>
<dbReference type="GO" id="GO:0015074">
    <property type="term" value="P:DNA integration"/>
    <property type="evidence" value="ECO:0007669"/>
    <property type="project" value="InterPro"/>
</dbReference>
<dbReference type="InterPro" id="IPR002104">
    <property type="entry name" value="Integrase_catalytic"/>
</dbReference>
<dbReference type="PROSITE" id="PS51898">
    <property type="entry name" value="TYR_RECOMBINASE"/>
    <property type="match status" value="1"/>
</dbReference>
<evidence type="ECO:0000313" key="4">
    <source>
        <dbReference type="EMBL" id="OOK75638.1"/>
    </source>
</evidence>
<protein>
    <submittedName>
        <fullName evidence="4">Phage integrase family protein</fullName>
    </submittedName>
</protein>
<evidence type="ECO:0000256" key="2">
    <source>
        <dbReference type="SAM" id="MobiDB-lite"/>
    </source>
</evidence>
<keyword evidence="1" id="KW-0233">DNA recombination</keyword>
<dbReference type="Proteomes" id="UP000189229">
    <property type="component" value="Unassembled WGS sequence"/>
</dbReference>
<dbReference type="SUPFAM" id="SSF56349">
    <property type="entry name" value="DNA breaking-rejoining enzymes"/>
    <property type="match status" value="1"/>
</dbReference>
<accession>A0A1V3X940</accession>
<evidence type="ECO:0000313" key="5">
    <source>
        <dbReference type="Proteomes" id="UP000189229"/>
    </source>
</evidence>
<sequence>MPFVSFVEMCGREGTVCLTKFAFNVRNVCGRWWIVAGRLVVGLRVQEITRGDGRRAYTILDGVGAVYGVADGYLRRCAGGTDRTYAYLLVDHLRWLEFESLTTETVQLRDLQRYMGAVGAEYHGPFGCPWRTDKRPYSQGTLETAAACLKGMYLYQGSRGVRSDLAKELEHTRLPTTADRRRIFLGHTVNEMSSNPLTPAKTVRRRHPKLPPEDARGHLVDAVSSARDRMVVTWLADGGFRIGELCGLHLIDLHLREGAGCGQCRSRHVHICHRETNPNGARAKTKHPWRIDGGTVHGGLIRRASPAMVHAYFEYLTTEYPSDVEHGMLLVQLHGANRGEPLAAAAVRGMLARASKRADVGKVRPHAFRHQFATDVLEASGGNSIIARDAGGWASATTVEQVYGHADIDDPTFSAALDHVWGRTK</sequence>
<reference evidence="4 5" key="1">
    <citation type="submission" date="2017-02" db="EMBL/GenBank/DDBJ databases">
        <title>Complete genome sequences of Mycobacterium kansasii strains isolated from rhesus macaques.</title>
        <authorList>
            <person name="Panda A."/>
            <person name="Nagaraj S."/>
            <person name="Zhao X."/>
            <person name="Tettelin H."/>
            <person name="Detolla L.J."/>
        </authorList>
    </citation>
    <scope>NUCLEOTIDE SEQUENCE [LARGE SCALE GENOMIC DNA]</scope>
    <source>
        <strain evidence="4 5">11-3813</strain>
    </source>
</reference>
<feature type="region of interest" description="Disordered" evidence="2">
    <location>
        <begin position="194"/>
        <end position="215"/>
    </location>
</feature>
<feature type="domain" description="Tyr recombinase" evidence="3">
    <location>
        <begin position="206"/>
        <end position="418"/>
    </location>
</feature>
<proteinExistence type="predicted"/>
<evidence type="ECO:0000256" key="1">
    <source>
        <dbReference type="ARBA" id="ARBA00023172"/>
    </source>
</evidence>
<dbReference type="EMBL" id="MVBM01000003">
    <property type="protein sequence ID" value="OOK75638.1"/>
    <property type="molecule type" value="Genomic_DNA"/>
</dbReference>
<dbReference type="GO" id="GO:0003677">
    <property type="term" value="F:DNA binding"/>
    <property type="evidence" value="ECO:0007669"/>
    <property type="project" value="InterPro"/>
</dbReference>
<dbReference type="InterPro" id="IPR011010">
    <property type="entry name" value="DNA_brk_join_enz"/>
</dbReference>
<dbReference type="Gene3D" id="1.10.443.10">
    <property type="entry name" value="Intergrase catalytic core"/>
    <property type="match status" value="1"/>
</dbReference>
<gene>
    <name evidence="4" type="ORF">BZL30_3309</name>
</gene>
<dbReference type="AlphaFoldDB" id="A0A1V3X940"/>
<name>A0A1V3X940_MYCKA</name>
<dbReference type="InterPro" id="IPR050090">
    <property type="entry name" value="Tyrosine_recombinase_XerCD"/>
</dbReference>
<dbReference type="Pfam" id="PF00589">
    <property type="entry name" value="Phage_integrase"/>
    <property type="match status" value="1"/>
</dbReference>